<protein>
    <submittedName>
        <fullName evidence="2">Uncharacterized protein</fullName>
    </submittedName>
</protein>
<keyword evidence="1" id="KW-0812">Transmembrane</keyword>
<feature type="transmembrane region" description="Helical" evidence="1">
    <location>
        <begin position="20"/>
        <end position="41"/>
    </location>
</feature>
<sequence length="189" mass="21299">MNKVLFGIFLVFFKTNTSFLDIGIVYSLTNLIGYIMIFFGLKELERRYEVITRAQSVVILMILHSVTLFLLNATGNSPLEIPIDSYTAILAAAGLVFVVGGMFMIFVVISQLLRVFEHGAGAQFYVRRLNVICAAMMTVFVLAGLSYFLFQMTPGVAQVWMAVLLLLKVVFIASFYSEMIRHKERLAEQ</sequence>
<evidence type="ECO:0000313" key="3">
    <source>
        <dbReference type="Proteomes" id="UP001597561"/>
    </source>
</evidence>
<evidence type="ECO:0000313" key="2">
    <source>
        <dbReference type="EMBL" id="MFD2912317.1"/>
    </source>
</evidence>
<feature type="transmembrane region" description="Helical" evidence="1">
    <location>
        <begin position="129"/>
        <end position="150"/>
    </location>
</feature>
<keyword evidence="1" id="KW-0472">Membrane</keyword>
<accession>A0ABW5ZL95</accession>
<comment type="caution">
    <text evidence="2">The sequence shown here is derived from an EMBL/GenBank/DDBJ whole genome shotgun (WGS) entry which is preliminary data.</text>
</comment>
<keyword evidence="3" id="KW-1185">Reference proteome</keyword>
<dbReference type="RefSeq" id="WP_204728880.1">
    <property type="nucleotide sequence ID" value="NZ_JAFBDK010000005.1"/>
</dbReference>
<feature type="transmembrane region" description="Helical" evidence="1">
    <location>
        <begin position="53"/>
        <end position="74"/>
    </location>
</feature>
<proteinExistence type="predicted"/>
<organism evidence="2 3">
    <name type="scientific">Jeotgalibacillus terrae</name>
    <dbReference type="NCBI Taxonomy" id="587735"/>
    <lineage>
        <taxon>Bacteria</taxon>
        <taxon>Bacillati</taxon>
        <taxon>Bacillota</taxon>
        <taxon>Bacilli</taxon>
        <taxon>Bacillales</taxon>
        <taxon>Caryophanaceae</taxon>
        <taxon>Jeotgalibacillus</taxon>
    </lineage>
</organism>
<keyword evidence="1" id="KW-1133">Transmembrane helix</keyword>
<reference evidence="3" key="1">
    <citation type="journal article" date="2019" name="Int. J. Syst. Evol. Microbiol.">
        <title>The Global Catalogue of Microorganisms (GCM) 10K type strain sequencing project: providing services to taxonomists for standard genome sequencing and annotation.</title>
        <authorList>
            <consortium name="The Broad Institute Genomics Platform"/>
            <consortium name="The Broad Institute Genome Sequencing Center for Infectious Disease"/>
            <person name="Wu L."/>
            <person name="Ma J."/>
        </authorList>
    </citation>
    <scope>NUCLEOTIDE SEQUENCE [LARGE SCALE GENOMIC DNA]</scope>
    <source>
        <strain evidence="3">KCTC 13528</strain>
    </source>
</reference>
<dbReference type="EMBL" id="JBHUPG010000019">
    <property type="protein sequence ID" value="MFD2912317.1"/>
    <property type="molecule type" value="Genomic_DNA"/>
</dbReference>
<name>A0ABW5ZL95_9BACL</name>
<dbReference type="Proteomes" id="UP001597561">
    <property type="component" value="Unassembled WGS sequence"/>
</dbReference>
<evidence type="ECO:0000256" key="1">
    <source>
        <dbReference type="SAM" id="Phobius"/>
    </source>
</evidence>
<gene>
    <name evidence="2" type="ORF">ACFS5P_10565</name>
</gene>
<feature type="transmembrane region" description="Helical" evidence="1">
    <location>
        <begin position="156"/>
        <end position="176"/>
    </location>
</feature>
<feature type="transmembrane region" description="Helical" evidence="1">
    <location>
        <begin position="86"/>
        <end position="109"/>
    </location>
</feature>